<dbReference type="CDD" id="cd02440">
    <property type="entry name" value="AdoMet_MTases"/>
    <property type="match status" value="1"/>
</dbReference>
<feature type="domain" description="Methyltransferase" evidence="1">
    <location>
        <begin position="127"/>
        <end position="218"/>
    </location>
</feature>
<dbReference type="InterPro" id="IPR029063">
    <property type="entry name" value="SAM-dependent_MTases_sf"/>
</dbReference>
<dbReference type="OrthoDB" id="9782767at2"/>
<dbReference type="GO" id="GO:0008168">
    <property type="term" value="F:methyltransferase activity"/>
    <property type="evidence" value="ECO:0007669"/>
    <property type="project" value="UniProtKB-KW"/>
</dbReference>
<dbReference type="AlphaFoldDB" id="A0A6N7PG48"/>
<proteinExistence type="predicted"/>
<reference evidence="2 3" key="1">
    <citation type="submission" date="2019-10" db="EMBL/GenBank/DDBJ databases">
        <title>A soil myxobacterium in the family Polyangiaceae.</title>
        <authorList>
            <person name="Li Y."/>
            <person name="Wang J."/>
        </authorList>
    </citation>
    <scope>NUCLEOTIDE SEQUENCE [LARGE SCALE GENOMIC DNA]</scope>
    <source>
        <strain evidence="2 3">DSM 14734</strain>
    </source>
</reference>
<dbReference type="GO" id="GO:0032259">
    <property type="term" value="P:methylation"/>
    <property type="evidence" value="ECO:0007669"/>
    <property type="project" value="UniProtKB-KW"/>
</dbReference>
<organism evidence="2 3">
    <name type="scientific">Polyangium spumosum</name>
    <dbReference type="NCBI Taxonomy" id="889282"/>
    <lineage>
        <taxon>Bacteria</taxon>
        <taxon>Pseudomonadati</taxon>
        <taxon>Myxococcota</taxon>
        <taxon>Polyangia</taxon>
        <taxon>Polyangiales</taxon>
        <taxon>Polyangiaceae</taxon>
        <taxon>Polyangium</taxon>
    </lineage>
</organism>
<keyword evidence="3" id="KW-1185">Reference proteome</keyword>
<protein>
    <submittedName>
        <fullName evidence="2">Methyltransferase domain-containing protein</fullName>
    </submittedName>
</protein>
<dbReference type="Pfam" id="PF13649">
    <property type="entry name" value="Methyltransf_25"/>
    <property type="match status" value="1"/>
</dbReference>
<evidence type="ECO:0000313" key="3">
    <source>
        <dbReference type="Proteomes" id="UP000440224"/>
    </source>
</evidence>
<dbReference type="PANTHER" id="PTHR43591:SF24">
    <property type="entry name" value="2-METHOXY-6-POLYPRENYL-1,4-BENZOQUINOL METHYLASE, MITOCHONDRIAL"/>
    <property type="match status" value="1"/>
</dbReference>
<dbReference type="PANTHER" id="PTHR43591">
    <property type="entry name" value="METHYLTRANSFERASE"/>
    <property type="match status" value="1"/>
</dbReference>
<comment type="caution">
    <text evidence="2">The sequence shown here is derived from an EMBL/GenBank/DDBJ whole genome shotgun (WGS) entry which is preliminary data.</text>
</comment>
<sequence length="326" mass="35509">MPLGASIAAAKTHFMIWGETCIDSSSDVDPLGRTRSPFARHMPPRTYPDAFDRPQRAAASVSPLDGRKGACMLERERRRVMGFDFEEARRSWDAHAEKEEAWLRSPSVNRALRIREIERRLDGVRTILDVGGGTGAFSLPLAQRGFEVVHVDFSPAMLDIARRKAGGAGNIRFVEANAVDLSMFADRSFDLVLNMDGPISASGAEAPRVLGESCRVARRTLIVTAAHGAWAFLRRVRGRPIEAEIRTFLAAELRETLEAHGMTVLRAGGLGSLAHLCGDDFVKGVLADAGRVEAFLDECERFDAEVLPEGPGTNDDTGLIGVAERG</sequence>
<evidence type="ECO:0000259" key="1">
    <source>
        <dbReference type="Pfam" id="PF13649"/>
    </source>
</evidence>
<dbReference type="SUPFAM" id="SSF53335">
    <property type="entry name" value="S-adenosyl-L-methionine-dependent methyltransferases"/>
    <property type="match status" value="1"/>
</dbReference>
<dbReference type="InterPro" id="IPR041698">
    <property type="entry name" value="Methyltransf_25"/>
</dbReference>
<dbReference type="EMBL" id="WJIE01000001">
    <property type="protein sequence ID" value="MRG90988.1"/>
    <property type="molecule type" value="Genomic_DNA"/>
</dbReference>
<accession>A0A6N7PG48</accession>
<gene>
    <name evidence="2" type="ORF">GF068_03490</name>
</gene>
<name>A0A6N7PG48_9BACT</name>
<keyword evidence="2" id="KW-0808">Transferase</keyword>
<keyword evidence="2" id="KW-0489">Methyltransferase</keyword>
<dbReference type="Gene3D" id="3.40.50.150">
    <property type="entry name" value="Vaccinia Virus protein VP39"/>
    <property type="match status" value="1"/>
</dbReference>
<dbReference type="Proteomes" id="UP000440224">
    <property type="component" value="Unassembled WGS sequence"/>
</dbReference>
<evidence type="ECO:0000313" key="2">
    <source>
        <dbReference type="EMBL" id="MRG90988.1"/>
    </source>
</evidence>